<dbReference type="InterPro" id="IPR000847">
    <property type="entry name" value="LysR_HTH_N"/>
</dbReference>
<dbReference type="InterPro" id="IPR005119">
    <property type="entry name" value="LysR_subst-bd"/>
</dbReference>
<dbReference type="PROSITE" id="PS50931">
    <property type="entry name" value="HTH_LYSR"/>
    <property type="match status" value="1"/>
</dbReference>
<evidence type="ECO:0000313" key="5">
    <source>
        <dbReference type="EMBL" id="MFC4201232.1"/>
    </source>
</evidence>
<dbReference type="Proteomes" id="UP001595848">
    <property type="component" value="Unassembled WGS sequence"/>
</dbReference>
<organism evidence="5 6">
    <name type="scientific">Candidimonas humi</name>
    <dbReference type="NCBI Taxonomy" id="683355"/>
    <lineage>
        <taxon>Bacteria</taxon>
        <taxon>Pseudomonadati</taxon>
        <taxon>Pseudomonadota</taxon>
        <taxon>Betaproteobacteria</taxon>
        <taxon>Burkholderiales</taxon>
        <taxon>Alcaligenaceae</taxon>
        <taxon>Candidimonas</taxon>
    </lineage>
</organism>
<evidence type="ECO:0000256" key="2">
    <source>
        <dbReference type="ARBA" id="ARBA00023125"/>
    </source>
</evidence>
<keyword evidence="6" id="KW-1185">Reference proteome</keyword>
<dbReference type="EMBL" id="JBHSBV010000003">
    <property type="protein sequence ID" value="MFC4201232.1"/>
    <property type="molecule type" value="Genomic_DNA"/>
</dbReference>
<accession>A0ABV8P0C1</accession>
<evidence type="ECO:0000259" key="4">
    <source>
        <dbReference type="PROSITE" id="PS50931"/>
    </source>
</evidence>
<proteinExistence type="predicted"/>
<dbReference type="PANTHER" id="PTHR30419">
    <property type="entry name" value="HTH-TYPE TRANSCRIPTIONAL REGULATOR YBHD"/>
    <property type="match status" value="1"/>
</dbReference>
<protein>
    <submittedName>
        <fullName evidence="5">LysR substrate-binding domain-containing protein</fullName>
    </submittedName>
</protein>
<dbReference type="Pfam" id="PF03466">
    <property type="entry name" value="LysR_substrate"/>
    <property type="match status" value="1"/>
</dbReference>
<feature type="domain" description="HTH lysR-type" evidence="4">
    <location>
        <begin position="14"/>
        <end position="70"/>
    </location>
</feature>
<evidence type="ECO:0000313" key="6">
    <source>
        <dbReference type="Proteomes" id="UP001595848"/>
    </source>
</evidence>
<dbReference type="PANTHER" id="PTHR30419:SF8">
    <property type="entry name" value="NITROGEN ASSIMILATION TRANSCRIPTIONAL ACTIVATOR-RELATED"/>
    <property type="match status" value="1"/>
</dbReference>
<dbReference type="Pfam" id="PF00126">
    <property type="entry name" value="HTH_1"/>
    <property type="match status" value="1"/>
</dbReference>
<name>A0ABV8P0C1_9BURK</name>
<evidence type="ECO:0000256" key="3">
    <source>
        <dbReference type="ARBA" id="ARBA00023163"/>
    </source>
</evidence>
<comment type="caution">
    <text evidence="5">The sequence shown here is derived from an EMBL/GenBank/DDBJ whole genome shotgun (WGS) entry which is preliminary data.</text>
</comment>
<gene>
    <name evidence="5" type="ORF">ACFOY1_09725</name>
</gene>
<reference evidence="6" key="1">
    <citation type="journal article" date="2019" name="Int. J. Syst. Evol. Microbiol.">
        <title>The Global Catalogue of Microorganisms (GCM) 10K type strain sequencing project: providing services to taxonomists for standard genome sequencing and annotation.</title>
        <authorList>
            <consortium name="The Broad Institute Genomics Platform"/>
            <consortium name="The Broad Institute Genome Sequencing Center for Infectious Disease"/>
            <person name="Wu L."/>
            <person name="Ma J."/>
        </authorList>
    </citation>
    <scope>NUCLEOTIDE SEQUENCE [LARGE SCALE GENOMIC DNA]</scope>
    <source>
        <strain evidence="6">LMG 24813</strain>
    </source>
</reference>
<dbReference type="RefSeq" id="WP_217963408.1">
    <property type="nucleotide sequence ID" value="NZ_JAHTBN010000002.1"/>
</dbReference>
<keyword evidence="2" id="KW-0238">DNA-binding</keyword>
<dbReference type="InterPro" id="IPR050950">
    <property type="entry name" value="HTH-type_LysR_regulators"/>
</dbReference>
<keyword evidence="3" id="KW-0804">Transcription</keyword>
<sequence length="316" mass="34186">MDESHRAALKMRRLKLRHLEVLLAIAEHGGLTAAAAALDSSQPAISQQLAEIEDALGVALYARGRHIRPTVYLPAVLRYARRALNDTRQLGGELRALAEGAGSLLRVGTMLTTGSRLLPEAILGLERLASGVRLEVVEDIAAGLWARFDRRELDLIVGRLDERAFSPAVRSEALYLDAHCVVAGNGHPLVKKKRVSWRDAAAYPWILPPSGTVLRRAIDATFLDQRLAPPAPWIESASPFVNLGLLERSHGLNVVSHSAAARYAGWRALSALPLQLKYDVGPIGMAWLAGEASPALSLMLDALRRAAADRGRPEAA</sequence>
<evidence type="ECO:0000256" key="1">
    <source>
        <dbReference type="ARBA" id="ARBA00023015"/>
    </source>
</evidence>
<keyword evidence="1" id="KW-0805">Transcription regulation</keyword>